<name>A0A1A8X377_PLAOA</name>
<dbReference type="Proteomes" id="UP000078546">
    <property type="component" value="Unassembled WGS sequence"/>
</dbReference>
<dbReference type="EMBL" id="FLQV01001473">
    <property type="protein sequence ID" value="SBS99710.1"/>
    <property type="molecule type" value="Genomic_DNA"/>
</dbReference>
<gene>
    <name evidence="1" type="ORF">POVCU1_054560</name>
</gene>
<evidence type="ECO:0000313" key="2">
    <source>
        <dbReference type="Proteomes" id="UP000078546"/>
    </source>
</evidence>
<protein>
    <recommendedName>
        <fullName evidence="3">PIR Superfamily Protein</fullName>
    </recommendedName>
</protein>
<evidence type="ECO:0000313" key="1">
    <source>
        <dbReference type="EMBL" id="SBS99710.1"/>
    </source>
</evidence>
<evidence type="ECO:0008006" key="3">
    <source>
        <dbReference type="Google" id="ProtNLM"/>
    </source>
</evidence>
<organism evidence="1 2">
    <name type="scientific">Plasmodium ovale curtisi</name>
    <dbReference type="NCBI Taxonomy" id="864141"/>
    <lineage>
        <taxon>Eukaryota</taxon>
        <taxon>Sar</taxon>
        <taxon>Alveolata</taxon>
        <taxon>Apicomplexa</taxon>
        <taxon>Aconoidasida</taxon>
        <taxon>Haemosporida</taxon>
        <taxon>Plasmodiidae</taxon>
        <taxon>Plasmodium</taxon>
        <taxon>Plasmodium (Plasmodium)</taxon>
    </lineage>
</organism>
<dbReference type="AlphaFoldDB" id="A0A1A8X377"/>
<reference evidence="2" key="1">
    <citation type="submission" date="2016-05" db="EMBL/GenBank/DDBJ databases">
        <authorList>
            <person name="Naeem Raeece"/>
        </authorList>
    </citation>
    <scope>NUCLEOTIDE SEQUENCE [LARGE SCALE GENOMIC DNA]</scope>
</reference>
<sequence>MDSDKFSFEEFNKSHDLLNSESFTKVYQIFNDENSIDNTGKEYCEKIKEKLSIPKDDKDLILHFCNNLYKIIADYNNWNNVHF</sequence>
<proteinExistence type="predicted"/>
<accession>A0A1A8X377</accession>